<gene>
    <name evidence="2" type="ORF">LTR24_004532</name>
</gene>
<feature type="domain" description="DUF7962" evidence="1">
    <location>
        <begin position="2"/>
        <end position="108"/>
    </location>
</feature>
<dbReference type="Proteomes" id="UP001345013">
    <property type="component" value="Unassembled WGS sequence"/>
</dbReference>
<keyword evidence="3" id="KW-1185">Reference proteome</keyword>
<dbReference type="EMBL" id="JAVRRG010000047">
    <property type="protein sequence ID" value="KAK5093129.1"/>
    <property type="molecule type" value="Genomic_DNA"/>
</dbReference>
<name>A0ABR0KBK2_9EURO</name>
<dbReference type="Gene3D" id="1.20.1050.10">
    <property type="match status" value="1"/>
</dbReference>
<dbReference type="Gene3D" id="3.40.30.110">
    <property type="match status" value="1"/>
</dbReference>
<comment type="caution">
    <text evidence="2">The sequence shown here is derived from an EMBL/GenBank/DDBJ whole genome shotgun (WGS) entry which is preliminary data.</text>
</comment>
<dbReference type="Pfam" id="PF25907">
    <property type="entry name" value="DUF7962"/>
    <property type="match status" value="1"/>
</dbReference>
<evidence type="ECO:0000313" key="3">
    <source>
        <dbReference type="Proteomes" id="UP001345013"/>
    </source>
</evidence>
<reference evidence="2 3" key="1">
    <citation type="submission" date="2023-08" db="EMBL/GenBank/DDBJ databases">
        <title>Black Yeasts Isolated from many extreme environments.</title>
        <authorList>
            <person name="Coleine C."/>
            <person name="Stajich J.E."/>
            <person name="Selbmann L."/>
        </authorList>
    </citation>
    <scope>NUCLEOTIDE SEQUENCE [LARGE SCALE GENOMIC DNA]</scope>
    <source>
        <strain evidence="2 3">CCFEE 5885</strain>
    </source>
</reference>
<evidence type="ECO:0000259" key="1">
    <source>
        <dbReference type="Pfam" id="PF25907"/>
    </source>
</evidence>
<organism evidence="2 3">
    <name type="scientific">Lithohypha guttulata</name>
    <dbReference type="NCBI Taxonomy" id="1690604"/>
    <lineage>
        <taxon>Eukaryota</taxon>
        <taxon>Fungi</taxon>
        <taxon>Dikarya</taxon>
        <taxon>Ascomycota</taxon>
        <taxon>Pezizomycotina</taxon>
        <taxon>Eurotiomycetes</taxon>
        <taxon>Chaetothyriomycetidae</taxon>
        <taxon>Chaetothyriales</taxon>
        <taxon>Trichomeriaceae</taxon>
        <taxon>Lithohypha</taxon>
    </lineage>
</organism>
<dbReference type="SUPFAM" id="SSF47616">
    <property type="entry name" value="GST C-terminal domain-like"/>
    <property type="match status" value="1"/>
</dbReference>
<dbReference type="CDD" id="cd00299">
    <property type="entry name" value="GST_C_family"/>
    <property type="match status" value="1"/>
</dbReference>
<dbReference type="InterPro" id="IPR058268">
    <property type="entry name" value="DUF7962"/>
</dbReference>
<protein>
    <recommendedName>
        <fullName evidence="1">DUF7962 domain-containing protein</fullName>
    </recommendedName>
</protein>
<dbReference type="InterPro" id="IPR036282">
    <property type="entry name" value="Glutathione-S-Trfase_C_sf"/>
</dbReference>
<sequence>MSDKNFTDDRKELWGREWTSAHQESLRPEALVVLRSNMYFLEHDLLTDGRDFIFEGQGPTLADIHAAWIFTWLAGMDDALPKDLFSAKEFPKTFVWFGKYTDAISKAMKQMESGRKVRQLKGEDAVKEISEGPFGEKQLSVDKRDPTGLKEGEFVHGYPQDTGFTRRDKGQLVGLTMQEVVISTKAQSGAEIRVHHPRWNFAIERASASGA</sequence>
<proteinExistence type="predicted"/>
<evidence type="ECO:0000313" key="2">
    <source>
        <dbReference type="EMBL" id="KAK5093129.1"/>
    </source>
</evidence>
<accession>A0ABR0KBK2</accession>